<dbReference type="SUPFAM" id="SSF55729">
    <property type="entry name" value="Acyl-CoA N-acyltransferases (Nat)"/>
    <property type="match status" value="1"/>
</dbReference>
<dbReference type="EMBL" id="JAPQES010000001">
    <property type="protein sequence ID" value="MCY6369478.1"/>
    <property type="molecule type" value="Genomic_DNA"/>
</dbReference>
<accession>A0ABT4CLX7</accession>
<gene>
    <name evidence="2" type="ORF">OXH55_02295</name>
</gene>
<comment type="caution">
    <text evidence="2">The sequence shown here is derived from an EMBL/GenBank/DDBJ whole genome shotgun (WGS) entry which is preliminary data.</text>
</comment>
<dbReference type="PANTHER" id="PTHR43415:SF3">
    <property type="entry name" value="GNAT-FAMILY ACETYLTRANSFERASE"/>
    <property type="match status" value="1"/>
</dbReference>
<sequence length="174" mass="19757">MKVNNERIIVRKAIKSDAEALIEYLNIIGGESDFLTFTAGEFGRTIEQEREFIKNTLEKDNALFIIAEINGKIVGNLNFSGGPRPRNAHVGEFGVSVLKKYWGNGIGEELIKYLIEWSKKSGTIRKINLRVRTDNTRGINLYKKLGFLEEGTLKRDFFINGKFYDSVSMGLMID</sequence>
<dbReference type="Gene3D" id="3.40.630.30">
    <property type="match status" value="1"/>
</dbReference>
<dbReference type="InterPro" id="IPR000182">
    <property type="entry name" value="GNAT_dom"/>
</dbReference>
<reference evidence="2" key="1">
    <citation type="submission" date="2022-12" db="EMBL/GenBank/DDBJ databases">
        <authorList>
            <person name="Wang J."/>
        </authorList>
    </citation>
    <scope>NUCLEOTIDE SEQUENCE</scope>
    <source>
        <strain evidence="2">HY-42-06</strain>
    </source>
</reference>
<dbReference type="CDD" id="cd04301">
    <property type="entry name" value="NAT_SF"/>
    <property type="match status" value="1"/>
</dbReference>
<dbReference type="PROSITE" id="PS51186">
    <property type="entry name" value="GNAT"/>
    <property type="match status" value="1"/>
</dbReference>
<dbReference type="Proteomes" id="UP001079657">
    <property type="component" value="Unassembled WGS sequence"/>
</dbReference>
<protein>
    <submittedName>
        <fullName evidence="2">GNAT family protein</fullName>
    </submittedName>
</protein>
<keyword evidence="3" id="KW-1185">Reference proteome</keyword>
<dbReference type="Pfam" id="PF00583">
    <property type="entry name" value="Acetyltransf_1"/>
    <property type="match status" value="1"/>
</dbReference>
<evidence type="ECO:0000313" key="2">
    <source>
        <dbReference type="EMBL" id="MCY6369478.1"/>
    </source>
</evidence>
<feature type="domain" description="N-acetyltransferase" evidence="1">
    <location>
        <begin position="8"/>
        <end position="174"/>
    </location>
</feature>
<organism evidence="2 3">
    <name type="scientific">Clostridium ganghwense</name>
    <dbReference type="NCBI Taxonomy" id="312089"/>
    <lineage>
        <taxon>Bacteria</taxon>
        <taxon>Bacillati</taxon>
        <taxon>Bacillota</taxon>
        <taxon>Clostridia</taxon>
        <taxon>Eubacteriales</taxon>
        <taxon>Clostridiaceae</taxon>
        <taxon>Clostridium</taxon>
    </lineage>
</organism>
<dbReference type="InterPro" id="IPR016181">
    <property type="entry name" value="Acyl_CoA_acyltransferase"/>
</dbReference>
<dbReference type="PANTHER" id="PTHR43415">
    <property type="entry name" value="SPERMIDINE N(1)-ACETYLTRANSFERASE"/>
    <property type="match status" value="1"/>
</dbReference>
<proteinExistence type="predicted"/>
<name>A0ABT4CLX7_9CLOT</name>
<evidence type="ECO:0000259" key="1">
    <source>
        <dbReference type="PROSITE" id="PS51186"/>
    </source>
</evidence>
<dbReference type="RefSeq" id="WP_268047855.1">
    <property type="nucleotide sequence ID" value="NZ_JAPQES010000001.1"/>
</dbReference>
<evidence type="ECO:0000313" key="3">
    <source>
        <dbReference type="Proteomes" id="UP001079657"/>
    </source>
</evidence>